<evidence type="ECO:0000313" key="4">
    <source>
        <dbReference type="Proteomes" id="UP000719766"/>
    </source>
</evidence>
<organism evidence="3 4">
    <name type="scientific">Suillus plorans</name>
    <dbReference type="NCBI Taxonomy" id="116603"/>
    <lineage>
        <taxon>Eukaryota</taxon>
        <taxon>Fungi</taxon>
        <taxon>Dikarya</taxon>
        <taxon>Basidiomycota</taxon>
        <taxon>Agaricomycotina</taxon>
        <taxon>Agaricomycetes</taxon>
        <taxon>Agaricomycetidae</taxon>
        <taxon>Boletales</taxon>
        <taxon>Suillineae</taxon>
        <taxon>Suillaceae</taxon>
        <taxon>Suillus</taxon>
    </lineage>
</organism>
<dbReference type="PANTHER" id="PTHR42760">
    <property type="entry name" value="SHORT-CHAIN DEHYDROGENASES/REDUCTASES FAMILY MEMBER"/>
    <property type="match status" value="1"/>
</dbReference>
<protein>
    <submittedName>
        <fullName evidence="3">NAD(P)-binding protein</fullName>
    </submittedName>
</protein>
<name>A0A9P7DDZ3_9AGAM</name>
<dbReference type="OrthoDB" id="498125at2759"/>
<comment type="caution">
    <text evidence="3">The sequence shown here is derived from an EMBL/GenBank/DDBJ whole genome shotgun (WGS) entry which is preliminary data.</text>
</comment>
<comment type="similarity">
    <text evidence="1">Belongs to the short-chain dehydrogenases/reductases (SDR) family.</text>
</comment>
<dbReference type="Pfam" id="PF13561">
    <property type="entry name" value="adh_short_C2"/>
    <property type="match status" value="2"/>
</dbReference>
<evidence type="ECO:0000313" key="3">
    <source>
        <dbReference type="EMBL" id="KAG1789050.1"/>
    </source>
</evidence>
<proteinExistence type="inferred from homology"/>
<dbReference type="Gene3D" id="3.40.50.720">
    <property type="entry name" value="NAD(P)-binding Rossmann-like Domain"/>
    <property type="match status" value="2"/>
</dbReference>
<dbReference type="PRINTS" id="PR00080">
    <property type="entry name" value="SDRFAMILY"/>
</dbReference>
<dbReference type="InterPro" id="IPR020904">
    <property type="entry name" value="Sc_DH/Rdtase_CS"/>
</dbReference>
<dbReference type="InterPro" id="IPR036291">
    <property type="entry name" value="NAD(P)-bd_dom_sf"/>
</dbReference>
<evidence type="ECO:0000256" key="2">
    <source>
        <dbReference type="ARBA" id="ARBA00022857"/>
    </source>
</evidence>
<dbReference type="RefSeq" id="XP_041156186.1">
    <property type="nucleotide sequence ID" value="XM_041298446.1"/>
</dbReference>
<dbReference type="GeneID" id="64592210"/>
<evidence type="ECO:0000256" key="1">
    <source>
        <dbReference type="ARBA" id="ARBA00006484"/>
    </source>
</evidence>
<dbReference type="PRINTS" id="PR00081">
    <property type="entry name" value="GDHRDH"/>
</dbReference>
<dbReference type="GO" id="GO:0006633">
    <property type="term" value="P:fatty acid biosynthetic process"/>
    <property type="evidence" value="ECO:0007669"/>
    <property type="project" value="TreeGrafter"/>
</dbReference>
<accession>A0A9P7DDZ3</accession>
<gene>
    <name evidence="3" type="ORF">HD556DRAFT_1244380</name>
</gene>
<dbReference type="PROSITE" id="PS00061">
    <property type="entry name" value="ADH_SHORT"/>
    <property type="match status" value="2"/>
</dbReference>
<dbReference type="PANTHER" id="PTHR42760:SF121">
    <property type="entry name" value="3-OXOACYL-(ACYL-CARRIER-PROTEIN) REDUCTASE"/>
    <property type="match status" value="1"/>
</dbReference>
<dbReference type="EMBL" id="JABBWE010000062">
    <property type="protein sequence ID" value="KAG1789050.1"/>
    <property type="molecule type" value="Genomic_DNA"/>
</dbReference>
<sequence>IGRGIALRLARDGFNVALNDLPNKDAKLEAVATEIESLGRQACIVPADVTVDKQVKEMVDEAVTQLGGLDVSTIDGFSCPPLATVESWDHILSVNARGAYLCYKYAAIQMIEQGRGGRIIGASSIAGKMGFPYESSYTASKFAIRGLTQAAAVELGQYGITVNAYAPGRIQTPMSKLELISDFSADSYNIDQVFENVPIKHIGQPEDIASIASYLASKEAHFITGQFMPLLCLSPAHVACNVSRSIQNVSSSLHHVRCASLRRIITFMSISKGIALITGSAQGIGRGIALRLARDGFNIALNDLPNKDAKLEAVATEIESLGRQACIVPADVTVNKQVKEMVDDTVTKLGGLDVMVANAGVVEFASLVSSTVESWDRTLSVNARGAYLCYKYAAIQMIEQGRGGRIIGASSIAGKMGFPYESSYTASKFAIRGLTQAAAVELGQYGITVNAYAPGRIQTPMMVYVGEQSAMTNFTQILNTCFLHNLDKLMENVPIKHIGQPEDIASIVSYLASKEAHFITGQFMPLLCLFSAHVACDVSRSMCRSI</sequence>
<reference evidence="3" key="1">
    <citation type="journal article" date="2020" name="New Phytol.">
        <title>Comparative genomics reveals dynamic genome evolution in host specialist ectomycorrhizal fungi.</title>
        <authorList>
            <person name="Lofgren L.A."/>
            <person name="Nguyen N.H."/>
            <person name="Vilgalys R."/>
            <person name="Ruytinx J."/>
            <person name="Liao H.L."/>
            <person name="Branco S."/>
            <person name="Kuo A."/>
            <person name="LaButti K."/>
            <person name="Lipzen A."/>
            <person name="Andreopoulos W."/>
            <person name="Pangilinan J."/>
            <person name="Riley R."/>
            <person name="Hundley H."/>
            <person name="Na H."/>
            <person name="Barry K."/>
            <person name="Grigoriev I.V."/>
            <person name="Stajich J.E."/>
            <person name="Kennedy P.G."/>
        </authorList>
    </citation>
    <scope>NUCLEOTIDE SEQUENCE</scope>
    <source>
        <strain evidence="3">S12</strain>
    </source>
</reference>
<keyword evidence="2" id="KW-0521">NADP</keyword>
<dbReference type="SUPFAM" id="SSF51735">
    <property type="entry name" value="NAD(P)-binding Rossmann-fold domains"/>
    <property type="match status" value="2"/>
</dbReference>
<dbReference type="GO" id="GO:0048038">
    <property type="term" value="F:quinone binding"/>
    <property type="evidence" value="ECO:0007669"/>
    <property type="project" value="TreeGrafter"/>
</dbReference>
<keyword evidence="4" id="KW-1185">Reference proteome</keyword>
<dbReference type="GO" id="GO:0016616">
    <property type="term" value="F:oxidoreductase activity, acting on the CH-OH group of donors, NAD or NADP as acceptor"/>
    <property type="evidence" value="ECO:0007669"/>
    <property type="project" value="TreeGrafter"/>
</dbReference>
<dbReference type="FunFam" id="3.40.50.720:FF:000084">
    <property type="entry name" value="Short-chain dehydrogenase reductase"/>
    <property type="match status" value="2"/>
</dbReference>
<feature type="non-terminal residue" evidence="3">
    <location>
        <position position="546"/>
    </location>
</feature>
<dbReference type="InterPro" id="IPR002347">
    <property type="entry name" value="SDR_fam"/>
</dbReference>
<dbReference type="Proteomes" id="UP000719766">
    <property type="component" value="Unassembled WGS sequence"/>
</dbReference>
<dbReference type="AlphaFoldDB" id="A0A9P7DDZ3"/>